<comment type="caution">
    <text evidence="11">The sequence shown here is derived from an EMBL/GenBank/DDBJ whole genome shotgun (WGS) entry which is preliminary data.</text>
</comment>
<dbReference type="SUPFAM" id="SSF48726">
    <property type="entry name" value="Immunoglobulin"/>
    <property type="match status" value="2"/>
</dbReference>
<evidence type="ECO:0000313" key="12">
    <source>
        <dbReference type="Proteomes" id="UP001314229"/>
    </source>
</evidence>
<dbReference type="Proteomes" id="UP001314229">
    <property type="component" value="Unassembled WGS sequence"/>
</dbReference>
<organism evidence="11 12">
    <name type="scientific">Scomber scombrus</name>
    <name type="common">Atlantic mackerel</name>
    <name type="synonym">Scomber vernalis</name>
    <dbReference type="NCBI Taxonomy" id="13677"/>
    <lineage>
        <taxon>Eukaryota</taxon>
        <taxon>Metazoa</taxon>
        <taxon>Chordata</taxon>
        <taxon>Craniata</taxon>
        <taxon>Vertebrata</taxon>
        <taxon>Euteleostomi</taxon>
        <taxon>Actinopterygii</taxon>
        <taxon>Neopterygii</taxon>
        <taxon>Teleostei</taxon>
        <taxon>Neoteleostei</taxon>
        <taxon>Acanthomorphata</taxon>
        <taxon>Pelagiaria</taxon>
        <taxon>Scombriformes</taxon>
        <taxon>Scombridae</taxon>
        <taxon>Scomber</taxon>
    </lineage>
</organism>
<dbReference type="GO" id="GO:0009617">
    <property type="term" value="P:response to bacterium"/>
    <property type="evidence" value="ECO:0007669"/>
    <property type="project" value="TreeGrafter"/>
</dbReference>
<evidence type="ECO:0000256" key="2">
    <source>
        <dbReference type="ARBA" id="ARBA00022475"/>
    </source>
</evidence>
<dbReference type="InterPro" id="IPR007110">
    <property type="entry name" value="Ig-like_dom"/>
</dbReference>
<evidence type="ECO:0000256" key="1">
    <source>
        <dbReference type="ARBA" id="ARBA00004236"/>
    </source>
</evidence>
<evidence type="ECO:0000256" key="3">
    <source>
        <dbReference type="ARBA" id="ARBA00022729"/>
    </source>
</evidence>
<name>A0AAV1NZN0_SCOSC</name>
<dbReference type="InterPro" id="IPR013106">
    <property type="entry name" value="Ig_V-set"/>
</dbReference>
<keyword evidence="2" id="KW-1003">Cell membrane</keyword>
<keyword evidence="8" id="KW-0812">Transmembrane</keyword>
<feature type="domain" description="Ig-like" evidence="10">
    <location>
        <begin position="131"/>
        <end position="225"/>
    </location>
</feature>
<evidence type="ECO:0000256" key="5">
    <source>
        <dbReference type="ARBA" id="ARBA00023136"/>
    </source>
</evidence>
<dbReference type="CDD" id="cd00099">
    <property type="entry name" value="IgV"/>
    <property type="match status" value="1"/>
</dbReference>
<dbReference type="PANTHER" id="PTHR19433:SF111">
    <property type="entry name" value="T CELL RECEPTOR ALPHA VARIABLE 4"/>
    <property type="match status" value="1"/>
</dbReference>
<dbReference type="SMART" id="SM00409">
    <property type="entry name" value="IG"/>
    <property type="match status" value="2"/>
</dbReference>
<keyword evidence="4" id="KW-0391">Immunity</keyword>
<dbReference type="InterPro" id="IPR052051">
    <property type="entry name" value="TCR_complex_component"/>
</dbReference>
<keyword evidence="7" id="KW-0325">Glycoprotein</keyword>
<evidence type="ECO:0000256" key="9">
    <source>
        <dbReference type="SAM" id="SignalP"/>
    </source>
</evidence>
<feature type="transmembrane region" description="Helical" evidence="8">
    <location>
        <begin position="254"/>
        <end position="277"/>
    </location>
</feature>
<keyword evidence="8" id="KW-1133">Transmembrane helix</keyword>
<keyword evidence="12" id="KW-1185">Reference proteome</keyword>
<keyword evidence="3 9" id="KW-0732">Signal</keyword>
<dbReference type="Gene3D" id="2.60.40.10">
    <property type="entry name" value="Immunoglobulins"/>
    <property type="match status" value="2"/>
</dbReference>
<dbReference type="PANTHER" id="PTHR19433">
    <property type="entry name" value="T-CELL RECEPTOR ALPHA CHAIN V REGION-RELATED"/>
    <property type="match status" value="1"/>
</dbReference>
<dbReference type="GO" id="GO:0002376">
    <property type="term" value="P:immune system process"/>
    <property type="evidence" value="ECO:0007669"/>
    <property type="project" value="UniProtKB-KW"/>
</dbReference>
<keyword evidence="6" id="KW-1015">Disulfide bond</keyword>
<evidence type="ECO:0000256" key="4">
    <source>
        <dbReference type="ARBA" id="ARBA00022859"/>
    </source>
</evidence>
<feature type="domain" description="Ig-like" evidence="10">
    <location>
        <begin position="26"/>
        <end position="122"/>
    </location>
</feature>
<evidence type="ECO:0000313" key="11">
    <source>
        <dbReference type="EMBL" id="CAK6964723.1"/>
    </source>
</evidence>
<feature type="chain" id="PRO_5043875174" evidence="9">
    <location>
        <begin position="17"/>
        <end position="343"/>
    </location>
</feature>
<dbReference type="InterPro" id="IPR013783">
    <property type="entry name" value="Ig-like_fold"/>
</dbReference>
<dbReference type="GO" id="GO:0005886">
    <property type="term" value="C:plasma membrane"/>
    <property type="evidence" value="ECO:0007669"/>
    <property type="project" value="UniProtKB-SubCell"/>
</dbReference>
<dbReference type="AlphaFoldDB" id="A0AAV1NZN0"/>
<proteinExistence type="predicted"/>
<dbReference type="PROSITE" id="PS50835">
    <property type="entry name" value="IG_LIKE"/>
    <property type="match status" value="2"/>
</dbReference>
<dbReference type="InterPro" id="IPR003599">
    <property type="entry name" value="Ig_sub"/>
</dbReference>
<evidence type="ECO:0000256" key="7">
    <source>
        <dbReference type="ARBA" id="ARBA00023180"/>
    </source>
</evidence>
<dbReference type="EMBL" id="CAWUFR010000075">
    <property type="protein sequence ID" value="CAK6964723.1"/>
    <property type="molecule type" value="Genomic_DNA"/>
</dbReference>
<evidence type="ECO:0000256" key="6">
    <source>
        <dbReference type="ARBA" id="ARBA00023157"/>
    </source>
</evidence>
<sequence>MILLSMTLLLLHQGYALISVITVPLGQPVTFMCLFPGAEYSNTRVKWYKQSIGDSLLLITTLLKATSTPSFEKGFNSLRFDANYTTITSTLTILRTVQGDEAVYHCVVSNWSDEKWSGMYLSLKENTQNTAKYTVVQWSTDSKPAQPGDSVTLQCSIFSDSGHKTCPERSNVHWFRSGLDRSHPDIIYTDEISNDRCDNRSDTSPRSCVYRLSNISVSDAGTYYCALATCGEIIFGNGTKLDVKGASILYFGDLSLLLLCAVLAISVIVIAFLIYAITKNKCDHCNAAVSLQKSQKNMQRDKDSWIYSAVVFTVIRPCSGGARDAKAGEKERVYAAVKAFGLD</sequence>
<dbReference type="InterPro" id="IPR036179">
    <property type="entry name" value="Ig-like_dom_sf"/>
</dbReference>
<accession>A0AAV1NZN0</accession>
<protein>
    <submittedName>
        <fullName evidence="11">Uncharacterized protein LOC122990520</fullName>
    </submittedName>
</protein>
<keyword evidence="5 8" id="KW-0472">Membrane</keyword>
<comment type="subcellular location">
    <subcellularLocation>
        <location evidence="1">Cell membrane</location>
    </subcellularLocation>
</comment>
<evidence type="ECO:0000256" key="8">
    <source>
        <dbReference type="SAM" id="Phobius"/>
    </source>
</evidence>
<reference evidence="11 12" key="1">
    <citation type="submission" date="2024-01" db="EMBL/GenBank/DDBJ databases">
        <authorList>
            <person name="Alioto T."/>
            <person name="Alioto T."/>
            <person name="Gomez Garrido J."/>
        </authorList>
    </citation>
    <scope>NUCLEOTIDE SEQUENCE [LARGE SCALE GENOMIC DNA]</scope>
</reference>
<dbReference type="Pfam" id="PF07686">
    <property type="entry name" value="V-set"/>
    <property type="match status" value="2"/>
</dbReference>
<feature type="signal peptide" evidence="9">
    <location>
        <begin position="1"/>
        <end position="16"/>
    </location>
</feature>
<gene>
    <name evidence="11" type="ORF">FSCOSCO3_A026222</name>
</gene>
<evidence type="ECO:0000259" key="10">
    <source>
        <dbReference type="PROSITE" id="PS50835"/>
    </source>
</evidence>
<dbReference type="SMART" id="SM00406">
    <property type="entry name" value="IGv"/>
    <property type="match status" value="1"/>
</dbReference>